<dbReference type="InterPro" id="IPR027056">
    <property type="entry name" value="Gluconate_2DH_su3"/>
</dbReference>
<dbReference type="OrthoDB" id="6385145at2"/>
<evidence type="ECO:0000313" key="1">
    <source>
        <dbReference type="EMBL" id="RDB06877.1"/>
    </source>
</evidence>
<dbReference type="AlphaFoldDB" id="A0A369IEW8"/>
<dbReference type="Proteomes" id="UP000253141">
    <property type="component" value="Unassembled WGS sequence"/>
</dbReference>
<proteinExistence type="predicted"/>
<organism evidence="1 2">
    <name type="scientific">Runella aurantiaca</name>
    <dbReference type="NCBI Taxonomy" id="2282308"/>
    <lineage>
        <taxon>Bacteria</taxon>
        <taxon>Pseudomonadati</taxon>
        <taxon>Bacteroidota</taxon>
        <taxon>Cytophagia</taxon>
        <taxon>Cytophagales</taxon>
        <taxon>Spirosomataceae</taxon>
        <taxon>Runella</taxon>
    </lineage>
</organism>
<dbReference type="EMBL" id="QPIW01000003">
    <property type="protein sequence ID" value="RDB06877.1"/>
    <property type="molecule type" value="Genomic_DNA"/>
</dbReference>
<name>A0A369IEW8_9BACT</name>
<comment type="caution">
    <text evidence="1">The sequence shown here is derived from an EMBL/GenBank/DDBJ whole genome shotgun (WGS) entry which is preliminary data.</text>
</comment>
<reference evidence="1 2" key="1">
    <citation type="submission" date="2018-07" db="EMBL/GenBank/DDBJ databases">
        <title>Genome analysis of Runella aurantiaca.</title>
        <authorList>
            <person name="Yang X."/>
        </authorList>
    </citation>
    <scope>NUCLEOTIDE SEQUENCE [LARGE SCALE GENOMIC DNA]</scope>
    <source>
        <strain evidence="1 2">YX9</strain>
    </source>
</reference>
<keyword evidence="2" id="KW-1185">Reference proteome</keyword>
<gene>
    <name evidence="1" type="ORF">DVG78_06225</name>
</gene>
<accession>A0A369IEW8</accession>
<dbReference type="RefSeq" id="WP_114460197.1">
    <property type="nucleotide sequence ID" value="NZ_QPIW01000003.1"/>
</dbReference>
<protein>
    <submittedName>
        <fullName evidence="1">Gluconate 2-dehydrogenase subunit 3 family protein</fullName>
    </submittedName>
</protein>
<dbReference type="Pfam" id="PF13618">
    <property type="entry name" value="Gluconate_2-dh3"/>
    <property type="match status" value="1"/>
</dbReference>
<sequence length="173" mass="19273">MNRREVLKNVTLAAGGLVVLPTWAEAWSPSTIQRWALNLSPKQEALLVSVVDTIIPTTDTPGAKDLGVPDFIQKMLLDCYEKDVQENVKKGLEKTDAIAKDRYLRAFVDCNSLQRKDVLGKVAMSADQTQKDYLALVKSLTILGFTTSEYVQTKHLKYNQAPGHYYGCVPVKT</sequence>
<evidence type="ECO:0000313" key="2">
    <source>
        <dbReference type="Proteomes" id="UP000253141"/>
    </source>
</evidence>